<feature type="binding site" evidence="9">
    <location>
        <position position="18"/>
    </location>
    <ligand>
        <name>Mg(2+)</name>
        <dbReference type="ChEBI" id="CHEBI:18420"/>
    </ligand>
</feature>
<dbReference type="NCBIfam" id="TIGR00347">
    <property type="entry name" value="bioD"/>
    <property type="match status" value="1"/>
</dbReference>
<evidence type="ECO:0000313" key="10">
    <source>
        <dbReference type="EMBL" id="AKM10723.1"/>
    </source>
</evidence>
<dbReference type="UniPathway" id="UPA00078">
    <property type="reaction ID" value="UER00161"/>
</dbReference>
<reference evidence="10 11" key="1">
    <citation type="submission" date="2015-06" db="EMBL/GenBank/DDBJ databases">
        <authorList>
            <person name="Zeng Y."/>
            <person name="Huang Y."/>
        </authorList>
    </citation>
    <scope>NUCLEOTIDE SEQUENCE [LARGE SCALE GENOMIC DNA]</scope>
    <source>
        <strain evidence="10 11">PQ-2</strain>
    </source>
</reference>
<dbReference type="Pfam" id="PF13500">
    <property type="entry name" value="AAA_26"/>
    <property type="match status" value="1"/>
</dbReference>
<comment type="pathway">
    <text evidence="9">Cofactor biosynthesis; biotin biosynthesis; biotin from 7,8-diaminononanoate: step 1/2.</text>
</comment>
<dbReference type="PANTHER" id="PTHR43210">
    <property type="entry name" value="DETHIOBIOTIN SYNTHETASE"/>
    <property type="match status" value="1"/>
</dbReference>
<keyword evidence="2 9" id="KW-0436">Ligase</keyword>
<comment type="subcellular location">
    <subcellularLocation>
        <location evidence="9">Cytoplasm</location>
    </subcellularLocation>
</comment>
<keyword evidence="4 9" id="KW-0547">Nucleotide-binding</keyword>
<dbReference type="Proteomes" id="UP000035287">
    <property type="component" value="Chromosome"/>
</dbReference>
<comment type="function">
    <text evidence="9">Catalyzes a mechanistically unusual reaction, the ATP-dependent insertion of CO2 between the N7 and N8 nitrogen atoms of 7,8-diaminopelargonic acid (DAPA, also called 7,8-diammoniononanoate) to form a ureido ring.</text>
</comment>
<gene>
    <name evidence="9" type="primary">bioD</name>
    <name evidence="10" type="ORF">AB433_13310</name>
</gene>
<dbReference type="InterPro" id="IPR027417">
    <property type="entry name" value="P-loop_NTPase"/>
</dbReference>
<accession>A0A0G3XK23</accession>
<feature type="active site" evidence="9">
    <location>
        <position position="34"/>
    </location>
</feature>
<proteinExistence type="inferred from homology"/>
<evidence type="ECO:0000256" key="8">
    <source>
        <dbReference type="ARBA" id="ARBA00047386"/>
    </source>
</evidence>
<feature type="binding site" evidence="9">
    <location>
        <position position="103"/>
    </location>
    <ligand>
        <name>Mg(2+)</name>
        <dbReference type="ChEBI" id="CHEBI:18420"/>
    </ligand>
</feature>
<feature type="binding site" evidence="9">
    <location>
        <begin position="187"/>
        <end position="189"/>
    </location>
    <ligand>
        <name>ATP</name>
        <dbReference type="ChEBI" id="CHEBI:30616"/>
    </ligand>
</feature>
<evidence type="ECO:0000313" key="11">
    <source>
        <dbReference type="Proteomes" id="UP000035287"/>
    </source>
</evidence>
<evidence type="ECO:0000256" key="2">
    <source>
        <dbReference type="ARBA" id="ARBA00022598"/>
    </source>
</evidence>
<keyword evidence="1 9" id="KW-0963">Cytoplasm</keyword>
<dbReference type="InterPro" id="IPR004472">
    <property type="entry name" value="DTB_synth_BioD"/>
</dbReference>
<evidence type="ECO:0000256" key="7">
    <source>
        <dbReference type="ARBA" id="ARBA00022842"/>
    </source>
</evidence>
<dbReference type="Gene3D" id="3.40.50.300">
    <property type="entry name" value="P-loop containing nucleotide triphosphate hydrolases"/>
    <property type="match status" value="1"/>
</dbReference>
<sequence>MSAPRIVVTGTDTDIGKTVFAAALTGALRASYWKPVQAGTDGQGRTDQDRVAALSGATPDRLLPEVYSLATPASPHYAAEVDGLEIDPARLAVPDCDGPLVIEGAGGVLVPLTRRWLYADQFAEWALPVVLVARTALGTINHTLLSIEALQARNVPILGIAFVGEGNADSEGVIAEISGVKRLGCLPPVDPLNAETLAAAFAANFRVEDFAA</sequence>
<evidence type="ECO:0000256" key="4">
    <source>
        <dbReference type="ARBA" id="ARBA00022741"/>
    </source>
</evidence>
<dbReference type="AlphaFoldDB" id="A0A0G3XK23"/>
<evidence type="ECO:0000256" key="1">
    <source>
        <dbReference type="ARBA" id="ARBA00022490"/>
    </source>
</evidence>
<keyword evidence="5 9" id="KW-0093">Biotin biosynthesis</keyword>
<name>A0A0G3XK23_9SPHN</name>
<dbReference type="HAMAP" id="MF_00336">
    <property type="entry name" value="BioD"/>
    <property type="match status" value="1"/>
</dbReference>
<evidence type="ECO:0000256" key="9">
    <source>
        <dbReference type="HAMAP-Rule" id="MF_00336"/>
    </source>
</evidence>
<keyword evidence="11" id="KW-1185">Reference proteome</keyword>
<comment type="catalytic activity">
    <reaction evidence="9">
        <text>(7R,8S)-7,8-diammoniononanoate + CO2 + ATP = (4R,5S)-dethiobiotin + ADP + phosphate + 3 H(+)</text>
        <dbReference type="Rhea" id="RHEA:15805"/>
        <dbReference type="ChEBI" id="CHEBI:15378"/>
        <dbReference type="ChEBI" id="CHEBI:16526"/>
        <dbReference type="ChEBI" id="CHEBI:30616"/>
        <dbReference type="ChEBI" id="CHEBI:43474"/>
        <dbReference type="ChEBI" id="CHEBI:149469"/>
        <dbReference type="ChEBI" id="CHEBI:149473"/>
        <dbReference type="ChEBI" id="CHEBI:456216"/>
        <dbReference type="EC" id="6.3.3.3"/>
    </reaction>
</comment>
<dbReference type="CDD" id="cd03109">
    <property type="entry name" value="DTBS"/>
    <property type="match status" value="1"/>
</dbReference>
<keyword evidence="3 9" id="KW-0479">Metal-binding</keyword>
<comment type="catalytic activity">
    <reaction evidence="8">
        <text>(7R,8S)-8-amino-7-(carboxyamino)nonanoate + ATP = (4R,5S)-dethiobiotin + ADP + phosphate + H(+)</text>
        <dbReference type="Rhea" id="RHEA:63684"/>
        <dbReference type="ChEBI" id="CHEBI:15378"/>
        <dbReference type="ChEBI" id="CHEBI:30616"/>
        <dbReference type="ChEBI" id="CHEBI:43474"/>
        <dbReference type="ChEBI" id="CHEBI:149470"/>
        <dbReference type="ChEBI" id="CHEBI:149473"/>
        <dbReference type="ChEBI" id="CHEBI:456216"/>
    </reaction>
</comment>
<feature type="binding site" evidence="9">
    <location>
        <position position="49"/>
    </location>
    <ligand>
        <name>ATP</name>
        <dbReference type="ChEBI" id="CHEBI:30616"/>
    </ligand>
</feature>
<dbReference type="GO" id="GO:0000287">
    <property type="term" value="F:magnesium ion binding"/>
    <property type="evidence" value="ECO:0007669"/>
    <property type="project" value="UniProtKB-UniRule"/>
</dbReference>
<dbReference type="STRING" id="1348774.AB433_13310"/>
<dbReference type="EMBL" id="CP011770">
    <property type="protein sequence ID" value="AKM10723.1"/>
    <property type="molecule type" value="Genomic_DNA"/>
</dbReference>
<dbReference type="GO" id="GO:0004141">
    <property type="term" value="F:dethiobiotin synthase activity"/>
    <property type="evidence" value="ECO:0007669"/>
    <property type="project" value="UniProtKB-UniRule"/>
</dbReference>
<comment type="cofactor">
    <cofactor evidence="9">
        <name>Mg(2+)</name>
        <dbReference type="ChEBI" id="CHEBI:18420"/>
    </cofactor>
</comment>
<dbReference type="GO" id="GO:0009102">
    <property type="term" value="P:biotin biosynthetic process"/>
    <property type="evidence" value="ECO:0007669"/>
    <property type="project" value="UniProtKB-UniRule"/>
</dbReference>
<keyword evidence="7 9" id="KW-0460">Magnesium</keyword>
<dbReference type="KEGG" id="cna:AB433_13310"/>
<dbReference type="RefSeq" id="WP_047821636.1">
    <property type="nucleotide sequence ID" value="NZ_CP011770.1"/>
</dbReference>
<dbReference type="PANTHER" id="PTHR43210:SF2">
    <property type="entry name" value="ATP-DEPENDENT DETHIOBIOTIN SYNTHETASE BIOD 2"/>
    <property type="match status" value="1"/>
</dbReference>
<evidence type="ECO:0000256" key="5">
    <source>
        <dbReference type="ARBA" id="ARBA00022756"/>
    </source>
</evidence>
<keyword evidence="6 9" id="KW-0067">ATP-binding</keyword>
<dbReference type="PATRIC" id="fig|1348774.3.peg.2798"/>
<feature type="binding site" evidence="9">
    <location>
        <position position="49"/>
    </location>
    <ligand>
        <name>Mg(2+)</name>
        <dbReference type="ChEBI" id="CHEBI:18420"/>
    </ligand>
</feature>
<dbReference type="EC" id="6.3.3.3" evidence="9"/>
<dbReference type="GO" id="GO:0005524">
    <property type="term" value="F:ATP binding"/>
    <property type="evidence" value="ECO:0007669"/>
    <property type="project" value="UniProtKB-UniRule"/>
</dbReference>
<dbReference type="OrthoDB" id="9802097at2"/>
<dbReference type="PIRSF" id="PIRSF006755">
    <property type="entry name" value="DTB_synth"/>
    <property type="match status" value="1"/>
</dbReference>
<dbReference type="SUPFAM" id="SSF52540">
    <property type="entry name" value="P-loop containing nucleoside triphosphate hydrolases"/>
    <property type="match status" value="1"/>
</dbReference>
<comment type="similarity">
    <text evidence="9">Belongs to the dethiobiotin synthetase family.</text>
</comment>
<dbReference type="GO" id="GO:0005829">
    <property type="term" value="C:cytosol"/>
    <property type="evidence" value="ECO:0007669"/>
    <property type="project" value="TreeGrafter"/>
</dbReference>
<evidence type="ECO:0000256" key="6">
    <source>
        <dbReference type="ARBA" id="ARBA00022840"/>
    </source>
</evidence>
<protein>
    <recommendedName>
        <fullName evidence="9">ATP-dependent dethiobiotin synthetase BioD</fullName>
        <ecNumber evidence="9">6.3.3.3</ecNumber>
    </recommendedName>
    <alternativeName>
        <fullName evidence="9">DTB synthetase</fullName>
        <shortName evidence="9">DTBS</shortName>
    </alternativeName>
    <alternativeName>
        <fullName evidence="9">Dethiobiotin synthase</fullName>
    </alternativeName>
</protein>
<organism evidence="10 11">
    <name type="scientific">Croceicoccus naphthovorans</name>
    <dbReference type="NCBI Taxonomy" id="1348774"/>
    <lineage>
        <taxon>Bacteria</taxon>
        <taxon>Pseudomonadati</taxon>
        <taxon>Pseudomonadota</taxon>
        <taxon>Alphaproteobacteria</taxon>
        <taxon>Sphingomonadales</taxon>
        <taxon>Erythrobacteraceae</taxon>
        <taxon>Croceicoccus</taxon>
    </lineage>
</organism>
<evidence type="ECO:0000256" key="3">
    <source>
        <dbReference type="ARBA" id="ARBA00022723"/>
    </source>
</evidence>
<feature type="binding site" evidence="9">
    <location>
        <begin position="103"/>
        <end position="106"/>
    </location>
    <ligand>
        <name>ATP</name>
        <dbReference type="ChEBI" id="CHEBI:30616"/>
    </ligand>
</feature>
<comment type="caution">
    <text evidence="9">Lacks conserved residue(s) required for the propagation of feature annotation.</text>
</comment>
<comment type="subunit">
    <text evidence="9">Homodimer.</text>
</comment>
<feature type="binding site" evidence="9">
    <location>
        <begin position="14"/>
        <end position="19"/>
    </location>
    <ligand>
        <name>ATP</name>
        <dbReference type="ChEBI" id="CHEBI:30616"/>
    </ligand>
</feature>